<reference evidence="2 3" key="1">
    <citation type="submission" date="2017-02" db="EMBL/GenBank/DDBJ databases">
        <title>Arcobacter caeni sp. nov, a new Arcobacter species isolated from reclaimed water.</title>
        <authorList>
            <person name="Figueras M.J."/>
            <person name="Perez-Cataluna A."/>
            <person name="Salas-Masso N."/>
        </authorList>
    </citation>
    <scope>NUCLEOTIDE SEQUENCE [LARGE SCALE GENOMIC DNA]</scope>
    <source>
        <strain evidence="2 3">RW17-10</strain>
    </source>
</reference>
<name>A0A363D1I1_9BACT</name>
<comment type="caution">
    <text evidence="2">The sequence shown here is derived from an EMBL/GenBank/DDBJ whole genome shotgun (WGS) entry which is preliminary data.</text>
</comment>
<keyword evidence="1" id="KW-1133">Transmembrane helix</keyword>
<protein>
    <submittedName>
        <fullName evidence="2">Uncharacterized protein</fullName>
    </submittedName>
</protein>
<feature type="transmembrane region" description="Helical" evidence="1">
    <location>
        <begin position="69"/>
        <end position="91"/>
    </location>
</feature>
<accession>A0A363D1I1</accession>
<dbReference type="Proteomes" id="UP000251135">
    <property type="component" value="Unassembled WGS sequence"/>
</dbReference>
<dbReference type="EMBL" id="MUXE01000005">
    <property type="protein sequence ID" value="PUE65164.1"/>
    <property type="molecule type" value="Genomic_DNA"/>
</dbReference>
<keyword evidence="3" id="KW-1185">Reference proteome</keyword>
<organism evidence="2 3">
    <name type="scientific">Arcobacter caeni</name>
    <dbReference type="NCBI Taxonomy" id="1912877"/>
    <lineage>
        <taxon>Bacteria</taxon>
        <taxon>Pseudomonadati</taxon>
        <taxon>Campylobacterota</taxon>
        <taxon>Epsilonproteobacteria</taxon>
        <taxon>Campylobacterales</taxon>
        <taxon>Arcobacteraceae</taxon>
        <taxon>Arcobacter</taxon>
    </lineage>
</organism>
<evidence type="ECO:0000256" key="1">
    <source>
        <dbReference type="SAM" id="Phobius"/>
    </source>
</evidence>
<sequence length="95" mass="11090">MLLSDIFFYLILLLFHLLPFLIILKSNKIREKQILFIISSIVTLAPFCGFLYMIFYFMTCGTGCFSGIFFLFTLIPAFVLTIICFVLKLIIERRS</sequence>
<feature type="transmembrane region" description="Helical" evidence="1">
    <location>
        <begin position="6"/>
        <end position="24"/>
    </location>
</feature>
<keyword evidence="1" id="KW-0812">Transmembrane</keyword>
<feature type="transmembrane region" description="Helical" evidence="1">
    <location>
        <begin position="36"/>
        <end position="57"/>
    </location>
</feature>
<evidence type="ECO:0000313" key="2">
    <source>
        <dbReference type="EMBL" id="PUE65164.1"/>
    </source>
</evidence>
<keyword evidence="1" id="KW-0472">Membrane</keyword>
<evidence type="ECO:0000313" key="3">
    <source>
        <dbReference type="Proteomes" id="UP000251135"/>
    </source>
</evidence>
<gene>
    <name evidence="2" type="ORF">B0174_05030</name>
</gene>
<proteinExistence type="predicted"/>
<dbReference type="AlphaFoldDB" id="A0A363D1I1"/>